<dbReference type="InterPro" id="IPR004114">
    <property type="entry name" value="THUMP_dom"/>
</dbReference>
<sequence length="322" mass="36665">MAQKRKGGKQDDRDRGKKKYKVSSGNIDPQTSGIYATCQRKSEKKCEKELSILFEEKLQEYYADELAKLEEQEQEQEQNDTKTKEPTPESESAELSIEDEIKRELEELKKQGSTNNKGPSVAGAKKLRLQFIDLGTECVVFCKTKKPIDPVDFVTRICEDFAASPVKTTRFTQKLTPITMSSSASEEELVKLAKQVLQPHFHKEEGQEPVKFAIQVTRRNFNTIPKDDIIRRIAECVGRDHGHKVDLKQYDKLIIVECFKSNIGMSVVDKYDQLEKFNLQMIYEKMVNKVDDGLSRVVNGSSKEQTPVLKSDEVTAETSIST</sequence>
<dbReference type="EMBL" id="JAEUBG010003687">
    <property type="protein sequence ID" value="KAH3682454.1"/>
    <property type="molecule type" value="Genomic_DNA"/>
</dbReference>
<name>A0A9P8Q461_WICPI</name>
<protein>
    <recommendedName>
        <fullName evidence="3">THUMP domain-containing protein</fullName>
    </recommendedName>
</protein>
<keyword evidence="1" id="KW-0694">RNA-binding</keyword>
<evidence type="ECO:0000259" key="3">
    <source>
        <dbReference type="PROSITE" id="PS51165"/>
    </source>
</evidence>
<proteinExistence type="predicted"/>
<dbReference type="Gene3D" id="3.30.2300.10">
    <property type="entry name" value="THUMP superfamily"/>
    <property type="match status" value="1"/>
</dbReference>
<dbReference type="Proteomes" id="UP000774326">
    <property type="component" value="Unassembled WGS sequence"/>
</dbReference>
<dbReference type="AlphaFoldDB" id="A0A9P8Q461"/>
<evidence type="ECO:0000313" key="4">
    <source>
        <dbReference type="EMBL" id="KAH3682454.1"/>
    </source>
</evidence>
<feature type="region of interest" description="Disordered" evidence="2">
    <location>
        <begin position="65"/>
        <end position="97"/>
    </location>
</feature>
<dbReference type="GO" id="GO:0006400">
    <property type="term" value="P:tRNA modification"/>
    <property type="evidence" value="ECO:0007669"/>
    <property type="project" value="InterPro"/>
</dbReference>
<gene>
    <name evidence="4" type="ORF">WICPIJ_006596</name>
</gene>
<dbReference type="Pfam" id="PF02926">
    <property type="entry name" value="THUMP"/>
    <property type="match status" value="1"/>
</dbReference>
<evidence type="ECO:0000256" key="1">
    <source>
        <dbReference type="PROSITE-ProRule" id="PRU00529"/>
    </source>
</evidence>
<feature type="compositionally biased region" description="Polar residues" evidence="2">
    <location>
        <begin position="23"/>
        <end position="34"/>
    </location>
</feature>
<comment type="caution">
    <text evidence="4">The sequence shown here is derived from an EMBL/GenBank/DDBJ whole genome shotgun (WGS) entry which is preliminary data.</text>
</comment>
<dbReference type="InterPro" id="IPR040183">
    <property type="entry name" value="THUMPD1-like"/>
</dbReference>
<accession>A0A9P8Q461</accession>
<keyword evidence="5" id="KW-1185">Reference proteome</keyword>
<evidence type="ECO:0000256" key="2">
    <source>
        <dbReference type="SAM" id="MobiDB-lite"/>
    </source>
</evidence>
<dbReference type="PANTHER" id="PTHR13452">
    <property type="entry name" value="THUMP DOMAIN CONTAINING PROTEIN 1-RELATED"/>
    <property type="match status" value="1"/>
</dbReference>
<reference evidence="4" key="1">
    <citation type="journal article" date="2021" name="Open Biol.">
        <title>Shared evolutionary footprints suggest mitochondrial oxidative damage underlies multiple complex I losses in fungi.</title>
        <authorList>
            <person name="Schikora-Tamarit M.A."/>
            <person name="Marcet-Houben M."/>
            <person name="Nosek J."/>
            <person name="Gabaldon T."/>
        </authorList>
    </citation>
    <scope>NUCLEOTIDE SEQUENCE</scope>
    <source>
        <strain evidence="4">CBS2887</strain>
    </source>
</reference>
<reference evidence="4" key="2">
    <citation type="submission" date="2021-01" db="EMBL/GenBank/DDBJ databases">
        <authorList>
            <person name="Schikora-Tamarit M.A."/>
        </authorList>
    </citation>
    <scope>NUCLEOTIDE SEQUENCE</scope>
    <source>
        <strain evidence="4">CBS2887</strain>
    </source>
</reference>
<dbReference type="PANTHER" id="PTHR13452:SF10">
    <property type="entry name" value="THUMP DOMAIN-CONTAINING PROTEIN 1"/>
    <property type="match status" value="1"/>
</dbReference>
<dbReference type="SMART" id="SM00981">
    <property type="entry name" value="THUMP"/>
    <property type="match status" value="1"/>
</dbReference>
<organism evidence="4 5">
    <name type="scientific">Wickerhamomyces pijperi</name>
    <name type="common">Yeast</name>
    <name type="synonym">Pichia pijperi</name>
    <dbReference type="NCBI Taxonomy" id="599730"/>
    <lineage>
        <taxon>Eukaryota</taxon>
        <taxon>Fungi</taxon>
        <taxon>Dikarya</taxon>
        <taxon>Ascomycota</taxon>
        <taxon>Saccharomycotina</taxon>
        <taxon>Saccharomycetes</taxon>
        <taxon>Phaffomycetales</taxon>
        <taxon>Wickerhamomycetaceae</taxon>
        <taxon>Wickerhamomyces</taxon>
    </lineage>
</organism>
<dbReference type="PROSITE" id="PS51165">
    <property type="entry name" value="THUMP"/>
    <property type="match status" value="1"/>
</dbReference>
<dbReference type="OrthoDB" id="367221at2759"/>
<dbReference type="FunFam" id="3.30.2300.10:FF:000001">
    <property type="entry name" value="THUMP domain-containing protein 1"/>
    <property type="match status" value="1"/>
</dbReference>
<dbReference type="CDD" id="cd11717">
    <property type="entry name" value="THUMP_THUMPD1_like"/>
    <property type="match status" value="1"/>
</dbReference>
<feature type="region of interest" description="Disordered" evidence="2">
    <location>
        <begin position="1"/>
        <end position="43"/>
    </location>
</feature>
<dbReference type="GO" id="GO:0003723">
    <property type="term" value="F:RNA binding"/>
    <property type="evidence" value="ECO:0007669"/>
    <property type="project" value="UniProtKB-UniRule"/>
</dbReference>
<evidence type="ECO:0000313" key="5">
    <source>
        <dbReference type="Proteomes" id="UP000774326"/>
    </source>
</evidence>
<dbReference type="SUPFAM" id="SSF143437">
    <property type="entry name" value="THUMP domain-like"/>
    <property type="match status" value="1"/>
</dbReference>
<feature type="domain" description="THUMP" evidence="3">
    <location>
        <begin position="160"/>
        <end position="269"/>
    </location>
</feature>